<dbReference type="OrthoDB" id="1087172at2759"/>
<dbReference type="PANTHER" id="PTHR48258">
    <property type="entry name" value="DUF4218 DOMAIN-CONTAINING PROTEIN-RELATED"/>
    <property type="match status" value="1"/>
</dbReference>
<comment type="caution">
    <text evidence="5">The sequence shown here is derived from an EMBL/GenBank/DDBJ whole genome shotgun (WGS) entry which is preliminary data.</text>
</comment>
<feature type="compositionally biased region" description="Polar residues" evidence="1">
    <location>
        <begin position="955"/>
        <end position="974"/>
    </location>
</feature>
<dbReference type="EMBL" id="WJXA01000474">
    <property type="protein sequence ID" value="KAF7112541.1"/>
    <property type="molecule type" value="Genomic_DNA"/>
</dbReference>
<evidence type="ECO:0000313" key="6">
    <source>
        <dbReference type="Proteomes" id="UP000626092"/>
    </source>
</evidence>
<protein>
    <recommendedName>
        <fullName evidence="7">Transposase</fullName>
    </recommendedName>
</protein>
<dbReference type="Pfam" id="PF13952">
    <property type="entry name" value="DUF4216"/>
    <property type="match status" value="1"/>
</dbReference>
<feature type="domain" description="DUF8039" evidence="4">
    <location>
        <begin position="1335"/>
        <end position="1419"/>
    </location>
</feature>
<dbReference type="Proteomes" id="UP000626092">
    <property type="component" value="Unassembled WGS sequence"/>
</dbReference>
<keyword evidence="6" id="KW-1185">Reference proteome</keyword>
<feature type="region of interest" description="Disordered" evidence="1">
    <location>
        <begin position="923"/>
        <end position="990"/>
    </location>
</feature>
<accession>A0A834FTC8</accession>
<dbReference type="InterPro" id="IPR058352">
    <property type="entry name" value="DUF8039"/>
</dbReference>
<dbReference type="InterPro" id="IPR004242">
    <property type="entry name" value="Transposase_21"/>
</dbReference>
<organism evidence="5 6">
    <name type="scientific">Rhododendron simsii</name>
    <name type="common">Sims's rhododendron</name>
    <dbReference type="NCBI Taxonomy" id="118357"/>
    <lineage>
        <taxon>Eukaryota</taxon>
        <taxon>Viridiplantae</taxon>
        <taxon>Streptophyta</taxon>
        <taxon>Embryophyta</taxon>
        <taxon>Tracheophyta</taxon>
        <taxon>Spermatophyta</taxon>
        <taxon>Magnoliopsida</taxon>
        <taxon>eudicotyledons</taxon>
        <taxon>Gunneridae</taxon>
        <taxon>Pentapetalae</taxon>
        <taxon>asterids</taxon>
        <taxon>Ericales</taxon>
        <taxon>Ericaceae</taxon>
        <taxon>Ericoideae</taxon>
        <taxon>Rhodoreae</taxon>
        <taxon>Rhododendron</taxon>
    </lineage>
</organism>
<sequence>MVEAAYNPCTDDPKEFRKLIEDAEKPLFPGCKKYSKLSCLVRLFKFKANNGLPNKGFLELLEIIGDILPDNNEVPPTVYEATKTMTVLGMGYEKIHACPNDCMLYRKEFQDLASCPTCNTSRWKLKKKSNEPRIGVPSKVLWYLPPIPRFQRMFQSPEIAKDLTWYDDQRVSDGQLRHPSDSPSWKLVDHKWPDFAAEPRNLRLALSADGINPHSSLSSRYSCWPVILVIYNLPPWLCMKRKFMMLSLLISGPAQPGNDIDVFLAPLIDDLKILWKVGVEAYDAYRKQHFTLRAVLLWTINDFPALGNLSGCITKGYYACPICSEGTDSQRLKRGRKNIYAGHRKFLPRYHPYRRQKKAFNGEQEFREAPKPLNGEEVLKKVEGIEILWGKKNKKKPSDVGTSWKKKSIFFELEYWQYLYIRHILDVMHIEKNLLESIIGTLLNIPGKTKDGVNSRLDLIEKGLREELAPIIGEKRTYLPPACYTLSREEKKIFCTTLLELKVPDGYSSNIRSKVSMPDLKLYGLKSHDCHVLMQQLLPLALRSVLPKEVRYAITRLCFFFNAICSKVVDVPKLEKLQSDLVITLCLFEKYFPPSFFDIMVHLTVHLVREVRLCGPVHFRWMYPFERYMKVLKGYVRNRNRPEGCIAESYIAEEGVEFCSDYLSGMDSIGVPVDRNTTFEDSAIGRPLPGGRVTAIDREEWEQAHRYVLENTNEVQPYIEEHMAFLKEHHPRQSKSQTWLQIEHNKKFIYWLHEKVADELNSNKKHISNTLKWIAQGPRFDVIKYSGYIINGYRFHTKDRDNSRITQNSGVSLVATAMQVTNNKDKNPVFGELNFYGVITEIWQLDYHTFNIPVFKCDWVDNNKGIKVDELGFTLVELGRIGHKSDCFILASQAKQVFYVEDQLDSRWSIVLEPPQRRYPFDGDDELDDCFAENNGAGEELPQVEPFDVTDESTMDSSINQANNEESAPTSPRDSQGKKRKGRGSTTLPEITKNKSVGIRIVVQYDEQGRPVGKDQPKFVSYLGVLARTMVPIIHKDWHHVPDDLKDKLWNSVQTAFDVDLNSKKQVLSSISVKWRTFKQTLTKHMCRYKSDPELISKPPRIYSFLEQNHWDSFVKKRNCKEFEKQAEDLVNRAKSISDPSSAPNLGTRTKSKAKKFDRSVMWKKARQNKNGEYDDEEIEKQVAKIDKITRQVEDGSLSIEGANDILTLALGTPEHSGRLRAVGGFVTSSAYFHAPRRGIHSHCEERQQNLEATVSDLQVQVDALKQNLPNTPHTDYAGSNTFKSDNMDSPQLHPSPMVNEVVTDDNMAPFDPITMENRVITEDNMPPSPGPRQKVKKSKQCKLTVGSREHIVAHGTMFERVGPHETIHTVLLGPDNVRVSVDFVIVEDALLPIPIPGEAATIGEALGYQLAWPKKLVLVDYEGNLEIASNKGNLGIAGSKGASKNHEVVGNEATSKNVACEKNLESIRSFASLAKHLLPLKAIKMKVENDLLGVDVQYHLQKVDMGYICELKELSIQCIVLYMR</sequence>
<evidence type="ECO:0000259" key="2">
    <source>
        <dbReference type="Pfam" id="PF13952"/>
    </source>
</evidence>
<evidence type="ECO:0000259" key="3">
    <source>
        <dbReference type="Pfam" id="PF13960"/>
    </source>
</evidence>
<dbReference type="PANTHER" id="PTHR48258:SF9">
    <property type="entry name" value="OS01G0348150 PROTEIN"/>
    <property type="match status" value="1"/>
</dbReference>
<dbReference type="Pfam" id="PF26133">
    <property type="entry name" value="DUF8039"/>
    <property type="match status" value="1"/>
</dbReference>
<name>A0A834FTC8_RHOSS</name>
<dbReference type="InterPro" id="IPR025452">
    <property type="entry name" value="DUF4218"/>
</dbReference>
<dbReference type="InterPro" id="IPR025312">
    <property type="entry name" value="DUF4216"/>
</dbReference>
<reference evidence="5" key="1">
    <citation type="submission" date="2019-11" db="EMBL/GenBank/DDBJ databases">
        <authorList>
            <person name="Liu Y."/>
            <person name="Hou J."/>
            <person name="Li T.-Q."/>
            <person name="Guan C.-H."/>
            <person name="Wu X."/>
            <person name="Wu H.-Z."/>
            <person name="Ling F."/>
            <person name="Zhang R."/>
            <person name="Shi X.-G."/>
            <person name="Ren J.-P."/>
            <person name="Chen E.-F."/>
            <person name="Sun J.-M."/>
        </authorList>
    </citation>
    <scope>NUCLEOTIDE SEQUENCE</scope>
    <source>
        <strain evidence="5">Adult_tree_wgs_1</strain>
        <tissue evidence="5">Leaves</tissue>
    </source>
</reference>
<feature type="domain" description="DUF4218" evidence="3">
    <location>
        <begin position="564"/>
        <end position="669"/>
    </location>
</feature>
<gene>
    <name evidence="5" type="ORF">RHSIM_RhsimUnG0218400</name>
</gene>
<evidence type="ECO:0000256" key="1">
    <source>
        <dbReference type="SAM" id="MobiDB-lite"/>
    </source>
</evidence>
<dbReference type="Pfam" id="PF02992">
    <property type="entry name" value="Transposase_21"/>
    <property type="match status" value="1"/>
</dbReference>
<feature type="domain" description="DUF4216" evidence="2">
    <location>
        <begin position="843"/>
        <end position="911"/>
    </location>
</feature>
<evidence type="ECO:0008006" key="7">
    <source>
        <dbReference type="Google" id="ProtNLM"/>
    </source>
</evidence>
<evidence type="ECO:0000259" key="4">
    <source>
        <dbReference type="Pfam" id="PF26133"/>
    </source>
</evidence>
<proteinExistence type="predicted"/>
<dbReference type="Pfam" id="PF13960">
    <property type="entry name" value="DUF4218"/>
    <property type="match status" value="1"/>
</dbReference>
<evidence type="ECO:0000313" key="5">
    <source>
        <dbReference type="EMBL" id="KAF7112541.1"/>
    </source>
</evidence>